<evidence type="ECO:0000313" key="3">
    <source>
        <dbReference type="EMBL" id="GLI34995.1"/>
    </source>
</evidence>
<comment type="caution">
    <text evidence="3">The sequence shown here is derived from an EMBL/GenBank/DDBJ whole genome shotgun (WGS) entry which is preliminary data.</text>
</comment>
<name>A0A9W6L965_9BACT</name>
<reference evidence="3" key="1">
    <citation type="submission" date="2022-12" db="EMBL/GenBank/DDBJ databases">
        <title>Reference genome sequencing for broad-spectrum identification of bacterial and archaeal isolates by mass spectrometry.</title>
        <authorList>
            <person name="Sekiguchi Y."/>
            <person name="Tourlousse D.M."/>
        </authorList>
    </citation>
    <scope>NUCLEOTIDE SEQUENCE</scope>
    <source>
        <strain evidence="3">ASRB1</strain>
    </source>
</reference>
<keyword evidence="4" id="KW-1185">Reference proteome</keyword>
<evidence type="ECO:0008006" key="5">
    <source>
        <dbReference type="Google" id="ProtNLM"/>
    </source>
</evidence>
<dbReference type="InterPro" id="IPR051534">
    <property type="entry name" value="CBASS_pafABC_assoc_protein"/>
</dbReference>
<dbReference type="Proteomes" id="UP001144372">
    <property type="component" value="Unassembled WGS sequence"/>
</dbReference>
<proteinExistence type="predicted"/>
<dbReference type="InterPro" id="IPR057727">
    <property type="entry name" value="WCX_dom"/>
</dbReference>
<dbReference type="Pfam" id="PF25583">
    <property type="entry name" value="WCX"/>
    <property type="match status" value="1"/>
</dbReference>
<evidence type="ECO:0000259" key="1">
    <source>
        <dbReference type="Pfam" id="PF13280"/>
    </source>
</evidence>
<dbReference type="InterPro" id="IPR026881">
    <property type="entry name" value="WYL_dom"/>
</dbReference>
<evidence type="ECO:0000313" key="4">
    <source>
        <dbReference type="Proteomes" id="UP001144372"/>
    </source>
</evidence>
<protein>
    <recommendedName>
        <fullName evidence="5">WYL domain-containing protein</fullName>
    </recommendedName>
</protein>
<accession>A0A9W6L965</accession>
<dbReference type="Pfam" id="PF13280">
    <property type="entry name" value="WYL"/>
    <property type="match status" value="1"/>
</dbReference>
<sequence length="337" mass="38926">MPEKIDIYRSYGQKLISLFAKLLFSGESYSLTELSKLFSCSKQTILRLIDDMRKSYGVEVEEVMNGNRKHFRIRRPGGAPPPLSMTDMEMSTLFMCRAFAEHLLGRSLFEESTRALVKSQALLPGEKAASLDHFASFKPGSIDYTPHQASMRTLIEAMEKKRICKITYKSTMAASPKTFYIKPLKIFSHRDTIYLHARLARKPSSPYTKPDYDPLLAIHRIVEVEPTDRQFEYPNDYDFEEVFNKNFGIIKDDAFEVEVEFRGFAARYVAERMWSPNQQIRPVDDEKIVLTFDATSVPEVISWLLSFGEEARLMRPDWLVEKVKEKIEMLSGAYFSS</sequence>
<organism evidence="3 4">
    <name type="scientific">Desulforhabdus amnigena</name>
    <dbReference type="NCBI Taxonomy" id="40218"/>
    <lineage>
        <taxon>Bacteria</taxon>
        <taxon>Pseudomonadati</taxon>
        <taxon>Thermodesulfobacteriota</taxon>
        <taxon>Syntrophobacteria</taxon>
        <taxon>Syntrophobacterales</taxon>
        <taxon>Syntrophobacteraceae</taxon>
        <taxon>Desulforhabdus</taxon>
    </lineage>
</organism>
<dbReference type="PROSITE" id="PS52050">
    <property type="entry name" value="WYL"/>
    <property type="match status" value="1"/>
</dbReference>
<gene>
    <name evidence="3" type="ORF">DAMNIGENAA_24280</name>
</gene>
<feature type="domain" description="WCX" evidence="2">
    <location>
        <begin position="254"/>
        <end position="328"/>
    </location>
</feature>
<evidence type="ECO:0000259" key="2">
    <source>
        <dbReference type="Pfam" id="PF25583"/>
    </source>
</evidence>
<feature type="domain" description="WYL" evidence="1">
    <location>
        <begin position="151"/>
        <end position="198"/>
    </location>
</feature>
<dbReference type="PANTHER" id="PTHR34580:SF1">
    <property type="entry name" value="PROTEIN PAFC"/>
    <property type="match status" value="1"/>
</dbReference>
<dbReference type="EMBL" id="BSDR01000001">
    <property type="protein sequence ID" value="GLI34995.1"/>
    <property type="molecule type" value="Genomic_DNA"/>
</dbReference>
<dbReference type="PANTHER" id="PTHR34580">
    <property type="match status" value="1"/>
</dbReference>
<dbReference type="RefSeq" id="WP_281794500.1">
    <property type="nucleotide sequence ID" value="NZ_BSDR01000001.1"/>
</dbReference>
<dbReference type="AlphaFoldDB" id="A0A9W6L965"/>